<keyword evidence="2" id="KW-1185">Reference proteome</keyword>
<evidence type="ECO:0000313" key="2">
    <source>
        <dbReference type="Proteomes" id="UP000474718"/>
    </source>
</evidence>
<protein>
    <submittedName>
        <fullName evidence="1">Uncharacterized protein</fullName>
    </submittedName>
</protein>
<name>A0ABW9WVF5_9FIRM</name>
<accession>A0ABW9WVF5</accession>
<dbReference type="Proteomes" id="UP000474718">
    <property type="component" value="Unassembled WGS sequence"/>
</dbReference>
<reference evidence="1 2" key="1">
    <citation type="journal article" date="2019" name="Nat. Med.">
        <title>A library of human gut bacterial isolates paired with longitudinal multiomics data enables mechanistic microbiome research.</title>
        <authorList>
            <person name="Poyet M."/>
            <person name="Groussin M."/>
            <person name="Gibbons S.M."/>
            <person name="Avila-Pacheco J."/>
            <person name="Jiang X."/>
            <person name="Kearney S.M."/>
            <person name="Perrotta A.R."/>
            <person name="Berdy B."/>
            <person name="Zhao S."/>
            <person name="Lieberman T.D."/>
            <person name="Swanson P.K."/>
            <person name="Smith M."/>
            <person name="Roesemann S."/>
            <person name="Alexander J.E."/>
            <person name="Rich S.A."/>
            <person name="Livny J."/>
            <person name="Vlamakis H."/>
            <person name="Clish C."/>
            <person name="Bullock K."/>
            <person name="Deik A."/>
            <person name="Scott J."/>
            <person name="Pierce K.A."/>
            <person name="Xavier R.J."/>
            <person name="Alm E.J."/>
        </authorList>
    </citation>
    <scope>NUCLEOTIDE SEQUENCE [LARGE SCALE GENOMIC DNA]</scope>
    <source>
        <strain evidence="1 2">BIOML-A2</strain>
    </source>
</reference>
<proteinExistence type="predicted"/>
<gene>
    <name evidence="1" type="ORF">GT747_08045</name>
</gene>
<comment type="caution">
    <text evidence="1">The sequence shown here is derived from an EMBL/GenBank/DDBJ whole genome shotgun (WGS) entry which is preliminary data.</text>
</comment>
<dbReference type="RefSeq" id="WP_161213439.1">
    <property type="nucleotide sequence ID" value="NZ_WWVX01000005.1"/>
</dbReference>
<evidence type="ECO:0000313" key="1">
    <source>
        <dbReference type="EMBL" id="MZL69704.1"/>
    </source>
</evidence>
<dbReference type="EMBL" id="WWVX01000005">
    <property type="protein sequence ID" value="MZL69704.1"/>
    <property type="molecule type" value="Genomic_DNA"/>
</dbReference>
<sequence length="93" mass="10529">MRLIDADTVCKKLEGYARDCEEADDRVAGGVFLDAISEIQDAPTIDPKDLQPHGHWIEHPTGGLVCSHCHRYKPDEWRSMCCPNCGARMREEM</sequence>
<organism evidence="1 2">
    <name type="scientific">Bittarella massiliensis</name>
    <name type="common">ex Durand et al. 2017</name>
    <dbReference type="NCBI Taxonomy" id="1720313"/>
    <lineage>
        <taxon>Bacteria</taxon>
        <taxon>Bacillati</taxon>
        <taxon>Bacillota</taxon>
        <taxon>Clostridia</taxon>
        <taxon>Eubacteriales</taxon>
        <taxon>Oscillospiraceae</taxon>
        <taxon>Bittarella (ex Durand et al. 2017)</taxon>
    </lineage>
</organism>